<dbReference type="AlphaFoldDB" id="A0AA88XXR9"/>
<dbReference type="GO" id="GO:0000932">
    <property type="term" value="C:P-body"/>
    <property type="evidence" value="ECO:0007669"/>
    <property type="project" value="TreeGrafter"/>
</dbReference>
<evidence type="ECO:0000313" key="8">
    <source>
        <dbReference type="EMBL" id="KAK3089916.1"/>
    </source>
</evidence>
<dbReference type="GO" id="GO:0003729">
    <property type="term" value="F:mRNA binding"/>
    <property type="evidence" value="ECO:0007669"/>
    <property type="project" value="TreeGrafter"/>
</dbReference>
<proteinExistence type="inferred from homology"/>
<feature type="domain" description="SAM" evidence="7">
    <location>
        <begin position="373"/>
        <end position="436"/>
    </location>
</feature>
<dbReference type="InterPro" id="IPR013761">
    <property type="entry name" value="SAM/pointed_sf"/>
</dbReference>
<dbReference type="PANTHER" id="PTHR12515">
    <property type="entry name" value="STERILE ALPHA MOTIF DOMAIN CONTAINING PROTEIN 4-RELATED"/>
    <property type="match status" value="1"/>
</dbReference>
<evidence type="ECO:0000256" key="4">
    <source>
        <dbReference type="ARBA" id="ARBA00022491"/>
    </source>
</evidence>
<protein>
    <recommendedName>
        <fullName evidence="7">SAM domain-containing protein</fullName>
    </recommendedName>
</protein>
<evidence type="ECO:0000313" key="9">
    <source>
        <dbReference type="Proteomes" id="UP001186944"/>
    </source>
</evidence>
<dbReference type="Gene3D" id="1.25.40.170">
    <property type="entry name" value="Smaug, PHAT domain"/>
    <property type="match status" value="1"/>
</dbReference>
<dbReference type="SMART" id="SM00454">
    <property type="entry name" value="SAM"/>
    <property type="match status" value="1"/>
</dbReference>
<dbReference type="InterPro" id="IPR037093">
    <property type="entry name" value="PHAT_dom_sf"/>
</dbReference>
<keyword evidence="4" id="KW-0678">Repressor</keyword>
<dbReference type="CDD" id="cd09557">
    <property type="entry name" value="SAM_Smaug"/>
    <property type="match status" value="1"/>
</dbReference>
<dbReference type="InterPro" id="IPR058599">
    <property type="entry name" value="PHAT_Smg/ZCCHC2-like"/>
</dbReference>
<feature type="compositionally biased region" description="Low complexity" evidence="6">
    <location>
        <begin position="346"/>
        <end position="357"/>
    </location>
</feature>
<evidence type="ECO:0000256" key="6">
    <source>
        <dbReference type="SAM" id="MobiDB-lite"/>
    </source>
</evidence>
<organism evidence="8 9">
    <name type="scientific">Pinctada imbricata</name>
    <name type="common">Atlantic pearl-oyster</name>
    <name type="synonym">Pinctada martensii</name>
    <dbReference type="NCBI Taxonomy" id="66713"/>
    <lineage>
        <taxon>Eukaryota</taxon>
        <taxon>Metazoa</taxon>
        <taxon>Spiralia</taxon>
        <taxon>Lophotrochozoa</taxon>
        <taxon>Mollusca</taxon>
        <taxon>Bivalvia</taxon>
        <taxon>Autobranchia</taxon>
        <taxon>Pteriomorphia</taxon>
        <taxon>Pterioida</taxon>
        <taxon>Pterioidea</taxon>
        <taxon>Pteriidae</taxon>
        <taxon>Pinctada</taxon>
    </lineage>
</organism>
<dbReference type="SUPFAM" id="SSF47769">
    <property type="entry name" value="SAM/Pointed domain"/>
    <property type="match status" value="1"/>
</dbReference>
<dbReference type="GO" id="GO:0000289">
    <property type="term" value="P:nuclear-transcribed mRNA poly(A) tail shortening"/>
    <property type="evidence" value="ECO:0007669"/>
    <property type="project" value="TreeGrafter"/>
</dbReference>
<comment type="subcellular location">
    <subcellularLocation>
        <location evidence="1">Cytoplasm</location>
    </subcellularLocation>
</comment>
<feature type="region of interest" description="Disordered" evidence="6">
    <location>
        <begin position="316"/>
        <end position="373"/>
    </location>
</feature>
<dbReference type="Gene3D" id="1.10.150.50">
    <property type="entry name" value="Transcription Factor, Ets-1"/>
    <property type="match status" value="1"/>
</dbReference>
<evidence type="ECO:0000259" key="7">
    <source>
        <dbReference type="SMART" id="SM00454"/>
    </source>
</evidence>
<dbReference type="EMBL" id="VSWD01000010">
    <property type="protein sequence ID" value="KAK3089916.1"/>
    <property type="molecule type" value="Genomic_DNA"/>
</dbReference>
<dbReference type="PANTHER" id="PTHR12515:SF5">
    <property type="entry name" value="PROTEIN SMAUG"/>
    <property type="match status" value="1"/>
</dbReference>
<accession>A0AA88XXR9</accession>
<feature type="region of interest" description="Disordered" evidence="6">
    <location>
        <begin position="252"/>
        <end position="304"/>
    </location>
</feature>
<comment type="similarity">
    <text evidence="2">Belongs to the SMAUG family.</text>
</comment>
<evidence type="ECO:0000256" key="1">
    <source>
        <dbReference type="ARBA" id="ARBA00004496"/>
    </source>
</evidence>
<dbReference type="Proteomes" id="UP001186944">
    <property type="component" value="Unassembled WGS sequence"/>
</dbReference>
<evidence type="ECO:0000256" key="5">
    <source>
        <dbReference type="ARBA" id="ARBA00022884"/>
    </source>
</evidence>
<keyword evidence="3" id="KW-0963">Cytoplasm</keyword>
<dbReference type="InterPro" id="IPR001660">
    <property type="entry name" value="SAM"/>
</dbReference>
<dbReference type="InterPro" id="IPR050897">
    <property type="entry name" value="SMAUG/VTS1_RNA-bind"/>
</dbReference>
<dbReference type="GO" id="GO:0030371">
    <property type="term" value="F:translation repressor activity"/>
    <property type="evidence" value="ECO:0007669"/>
    <property type="project" value="InterPro"/>
</dbReference>
<dbReference type="FunFam" id="1.10.150.50:FF:000013">
    <property type="entry name" value="Protein Smaug homolog 1 isoform 2"/>
    <property type="match status" value="1"/>
</dbReference>
<evidence type="ECO:0000256" key="3">
    <source>
        <dbReference type="ARBA" id="ARBA00022490"/>
    </source>
</evidence>
<dbReference type="InterPro" id="IPR037634">
    <property type="entry name" value="Smaug_SAM"/>
</dbReference>
<dbReference type="Pfam" id="PF00536">
    <property type="entry name" value="SAM_1"/>
    <property type="match status" value="1"/>
</dbReference>
<reference evidence="8" key="1">
    <citation type="submission" date="2019-08" db="EMBL/GenBank/DDBJ databases">
        <title>The improved chromosome-level genome for the pearl oyster Pinctada fucata martensii using PacBio sequencing and Hi-C.</title>
        <authorList>
            <person name="Zheng Z."/>
        </authorList>
    </citation>
    <scope>NUCLEOTIDE SEQUENCE</scope>
    <source>
        <strain evidence="8">ZZ-2019</strain>
        <tissue evidence="8">Adductor muscle</tissue>
    </source>
</reference>
<name>A0AA88XXR9_PINIB</name>
<keyword evidence="5" id="KW-0694">RNA-binding</keyword>
<gene>
    <name evidence="8" type="ORF">FSP39_007637</name>
</gene>
<sequence>MKSNNMFRDQMNMVTEWFENWNECEKTVALYWLLKRVSSTQCKFIAQVLEQMDCTDLEGITEEANDPNFINKLCTESKDQAIDKVLAHLPLLRVGNKKAKTEYVGLVPQLLSYSIENGAYIEECNQLLSYSIIHPALTSDERAHFKWWYKQLEERFTSGFNGVQTQTKPPQENLTNYSSLTSEQNVQRNFESNQTSVGSGSSFTSYRDKVLQPPPGCTQVKQTGGPLGHSDSHGNQPISLCYENGLHDSINTYNPVPSAQHLPLHSTLSAPPNMGHIVPSSQPQEKPHNKLTRTPSIVPPPSTYIPASLTHVNDWLQSNSDPSLGDRGRSQSLPYDQTHGHPPLSPQSSITSSGSSSDAHQDDGPHVTNSFLEDGSGMRDVPMWLKSLRLHKYSYLFQQMSYEEMMTLSEEWLEKRNVTKGARHKIVLSIAKLKERQDLLRSLEKDIVEGGSIEEALKEMKNMLNTPIKCYCTYDGHSAVSPPPSPVSETENTIPEGDIPAQFTRLMGKICTQLLVASRPDDVCFNLYIQLIDKCINHEAFPQRLKRKIASWKQEAQRIWTPKYSIDKKPKSGWGNTFPLGAGGRLGPGIQRQMRPQKSGPQWSFGTKRLIVGGTTSGHPPLQRNSSLNPAMFSRPGLLEAQKPPVTRTHSAPLRSQHLGLNITGCDQSPSDNAENYAHMDSLCLSVTECALESCQISRATTIDSYMYIKPYQVMLIKDLLPYDRNSTMQFEFGMQISPVEEQGIFVFESI</sequence>
<evidence type="ECO:0000256" key="2">
    <source>
        <dbReference type="ARBA" id="ARBA00008232"/>
    </source>
</evidence>
<comment type="caution">
    <text evidence="8">The sequence shown here is derived from an EMBL/GenBank/DDBJ whole genome shotgun (WGS) entry which is preliminary data.</text>
</comment>
<dbReference type="Pfam" id="PF26034">
    <property type="entry name" value="PHAT_SMAUG"/>
    <property type="match status" value="1"/>
</dbReference>
<keyword evidence="9" id="KW-1185">Reference proteome</keyword>